<dbReference type="SUPFAM" id="SSF56436">
    <property type="entry name" value="C-type lectin-like"/>
    <property type="match status" value="1"/>
</dbReference>
<dbReference type="Gene3D" id="3.10.100.10">
    <property type="entry name" value="Mannose-Binding Protein A, subunit A"/>
    <property type="match status" value="1"/>
</dbReference>
<reference evidence="3 4" key="1">
    <citation type="submission" date="2022-02" db="EMBL/GenBank/DDBJ databases">
        <title>Chromosome-level reference genomes for two strains of Caenorhabditis briggsae: an improved platform for comparative genomics.</title>
        <authorList>
            <person name="Stevens L."/>
            <person name="Andersen E.C."/>
        </authorList>
    </citation>
    <scope>NUCLEOTIDE SEQUENCE [LARGE SCALE GENOMIC DNA]</scope>
    <source>
        <strain evidence="3">QX1410_ONT</strain>
        <tissue evidence="3">Whole-organism</tissue>
    </source>
</reference>
<gene>
    <name evidence="3" type="ORF">L3Y34_006062</name>
</gene>
<evidence type="ECO:0000313" key="4">
    <source>
        <dbReference type="Proteomes" id="UP000827892"/>
    </source>
</evidence>
<sequence length="244" mass="26553">MIKTAVILFAAVVVANAMMRPMRIQNYDDCSCEHHETDPCDEEEEPSTPPTTVPTTPSTSQKATTQSTSTTRTSTTTQTTPTSTTTLAVCPTDDNRYTPIIRKNGYWCAFFNQPTSRDVVPLPYSEGVEQCSLLGAEMASLETEAESILWANLVRRLSLASYPISGFWVKSDYNATSERWYWSDGQADPNIDPQPTVRDPNGKIAAFVGSDPDTPATLEVVSQRGTGPGVVNTVLCGVPGLQFS</sequence>
<evidence type="ECO:0000313" key="3">
    <source>
        <dbReference type="EMBL" id="ULT86114.1"/>
    </source>
</evidence>
<dbReference type="EMBL" id="CP090895">
    <property type="protein sequence ID" value="ULT86114.1"/>
    <property type="molecule type" value="Genomic_DNA"/>
</dbReference>
<dbReference type="InterPro" id="IPR016187">
    <property type="entry name" value="CTDL_fold"/>
</dbReference>
<dbReference type="InterPro" id="IPR016186">
    <property type="entry name" value="C-type_lectin-like/link_sf"/>
</dbReference>
<feature type="compositionally biased region" description="Low complexity" evidence="1">
    <location>
        <begin position="53"/>
        <end position="84"/>
    </location>
</feature>
<protein>
    <recommendedName>
        <fullName evidence="5">C-type lectin domain-containing protein</fullName>
    </recommendedName>
</protein>
<dbReference type="AlphaFoldDB" id="A0AAE9A325"/>
<feature type="region of interest" description="Disordered" evidence="1">
    <location>
        <begin position="33"/>
        <end position="84"/>
    </location>
</feature>
<feature type="chain" id="PRO_5041946064" description="C-type lectin domain-containing protein" evidence="2">
    <location>
        <begin position="18"/>
        <end position="244"/>
    </location>
</feature>
<proteinExistence type="predicted"/>
<accession>A0AAE9A325</accession>
<evidence type="ECO:0008006" key="5">
    <source>
        <dbReference type="Google" id="ProtNLM"/>
    </source>
</evidence>
<dbReference type="CDD" id="cd00037">
    <property type="entry name" value="CLECT"/>
    <property type="match status" value="1"/>
</dbReference>
<keyword evidence="2" id="KW-0732">Signal</keyword>
<feature type="signal peptide" evidence="2">
    <location>
        <begin position="1"/>
        <end position="17"/>
    </location>
</feature>
<dbReference type="Proteomes" id="UP000827892">
    <property type="component" value="Chromosome V"/>
</dbReference>
<evidence type="ECO:0000256" key="2">
    <source>
        <dbReference type="SAM" id="SignalP"/>
    </source>
</evidence>
<evidence type="ECO:0000256" key="1">
    <source>
        <dbReference type="SAM" id="MobiDB-lite"/>
    </source>
</evidence>
<organism evidence="3 4">
    <name type="scientific">Caenorhabditis briggsae</name>
    <dbReference type="NCBI Taxonomy" id="6238"/>
    <lineage>
        <taxon>Eukaryota</taxon>
        <taxon>Metazoa</taxon>
        <taxon>Ecdysozoa</taxon>
        <taxon>Nematoda</taxon>
        <taxon>Chromadorea</taxon>
        <taxon>Rhabditida</taxon>
        <taxon>Rhabditina</taxon>
        <taxon>Rhabditomorpha</taxon>
        <taxon>Rhabditoidea</taxon>
        <taxon>Rhabditidae</taxon>
        <taxon>Peloderinae</taxon>
        <taxon>Caenorhabditis</taxon>
    </lineage>
</organism>
<name>A0AAE9A325_CAEBR</name>